<organism evidence="5 6">
    <name type="scientific">Hyphomicrobium album</name>
    <dbReference type="NCBI Taxonomy" id="2665159"/>
    <lineage>
        <taxon>Bacteria</taxon>
        <taxon>Pseudomonadati</taxon>
        <taxon>Pseudomonadota</taxon>
        <taxon>Alphaproteobacteria</taxon>
        <taxon>Hyphomicrobiales</taxon>
        <taxon>Hyphomicrobiaceae</taxon>
        <taxon>Hyphomicrobium</taxon>
    </lineage>
</organism>
<dbReference type="InterPro" id="IPR029064">
    <property type="entry name" value="Ribosomal_eL30-like_sf"/>
</dbReference>
<keyword evidence="2 5" id="KW-0808">Transferase</keyword>
<dbReference type="GO" id="GO:0003723">
    <property type="term" value="F:RNA binding"/>
    <property type="evidence" value="ECO:0007669"/>
    <property type="project" value="InterPro"/>
</dbReference>
<dbReference type="AlphaFoldDB" id="A0A6I3KGR5"/>
<evidence type="ECO:0000256" key="2">
    <source>
        <dbReference type="ARBA" id="ARBA00022679"/>
    </source>
</evidence>
<evidence type="ECO:0000313" key="6">
    <source>
        <dbReference type="Proteomes" id="UP000440694"/>
    </source>
</evidence>
<dbReference type="SUPFAM" id="SSF75217">
    <property type="entry name" value="alpha/beta knot"/>
    <property type="match status" value="1"/>
</dbReference>
<dbReference type="Pfam" id="PF00588">
    <property type="entry name" value="SpoU_methylase"/>
    <property type="match status" value="1"/>
</dbReference>
<dbReference type="NCBIfam" id="TIGR00186">
    <property type="entry name" value="rRNA_methyl_3"/>
    <property type="match status" value="1"/>
</dbReference>
<dbReference type="SMART" id="SM00967">
    <property type="entry name" value="SpoU_sub_bind"/>
    <property type="match status" value="1"/>
</dbReference>
<accession>A0A6I3KGR5</accession>
<dbReference type="InterPro" id="IPR029026">
    <property type="entry name" value="tRNA_m1G_MTases_N"/>
</dbReference>
<dbReference type="InterPro" id="IPR001537">
    <property type="entry name" value="SpoU_MeTrfase"/>
</dbReference>
<dbReference type="Gene3D" id="3.30.1330.30">
    <property type="match status" value="1"/>
</dbReference>
<dbReference type="GO" id="GO:0006396">
    <property type="term" value="P:RNA processing"/>
    <property type="evidence" value="ECO:0007669"/>
    <property type="project" value="InterPro"/>
</dbReference>
<dbReference type="RefSeq" id="WP_154737442.1">
    <property type="nucleotide sequence ID" value="NZ_WMBQ01000001.1"/>
</dbReference>
<proteinExistence type="predicted"/>
<evidence type="ECO:0000313" key="5">
    <source>
        <dbReference type="EMBL" id="MTD92852.1"/>
    </source>
</evidence>
<sequence length="278" mass="29965">MPAKPNRPYRGQRPQQRRGFGNSRPDYPGSRAPADDGRVRLYGVHAVEAALRNPGRTVLRLLMTENAENRLAEAVSARQTAPERVSPRDLDRMLGEDTVHQGVMLETEPLEEPDVAALAERADSGPLIVLDQVTDPHNVGAILRSAAVFGAAGLVMTRRHSPPLDGTLAKSASGALELVPVALVQNLARTLAELKEHFCTILGLDGDAEHLIEEQPLTGRVALLLGAEGKGLRELTRQSCDRLVRISTRGAIGSLNVSNAAAIALHHAAWKRSQADPR</sequence>
<dbReference type="GO" id="GO:0032259">
    <property type="term" value="P:methylation"/>
    <property type="evidence" value="ECO:0007669"/>
    <property type="project" value="UniProtKB-KW"/>
</dbReference>
<evidence type="ECO:0000256" key="1">
    <source>
        <dbReference type="ARBA" id="ARBA00022603"/>
    </source>
</evidence>
<keyword evidence="1 5" id="KW-0489">Methyltransferase</keyword>
<gene>
    <name evidence="5" type="primary">rlmB</name>
    <name evidence="5" type="ORF">GIW81_00725</name>
</gene>
<feature type="region of interest" description="Disordered" evidence="3">
    <location>
        <begin position="1"/>
        <end position="35"/>
    </location>
</feature>
<reference evidence="5 6" key="1">
    <citation type="submission" date="2019-11" db="EMBL/GenBank/DDBJ databases">
        <title>Identification of a novel strain.</title>
        <authorList>
            <person name="Xu Q."/>
            <person name="Wang G."/>
        </authorList>
    </citation>
    <scope>NUCLEOTIDE SEQUENCE [LARGE SCALE GENOMIC DNA]</scope>
    <source>
        <strain evidence="6">xq</strain>
    </source>
</reference>
<keyword evidence="6" id="KW-1185">Reference proteome</keyword>
<name>A0A6I3KGR5_9HYPH</name>
<dbReference type="InterPro" id="IPR013123">
    <property type="entry name" value="SpoU_subst-bd"/>
</dbReference>
<comment type="caution">
    <text evidence="5">The sequence shown here is derived from an EMBL/GenBank/DDBJ whole genome shotgun (WGS) entry which is preliminary data.</text>
</comment>
<dbReference type="PANTHER" id="PTHR46429">
    <property type="entry name" value="23S RRNA (GUANOSINE-2'-O-)-METHYLTRANSFERASE RLMB"/>
    <property type="match status" value="1"/>
</dbReference>
<evidence type="ECO:0000256" key="3">
    <source>
        <dbReference type="SAM" id="MobiDB-lite"/>
    </source>
</evidence>
<dbReference type="InterPro" id="IPR004441">
    <property type="entry name" value="rRNA_MeTrfase_TrmH"/>
</dbReference>
<protein>
    <submittedName>
        <fullName evidence="5">23S rRNA (Guanosine(2251)-2'-O)-methyltransferase RlmB</fullName>
    </submittedName>
</protein>
<dbReference type="Proteomes" id="UP000440694">
    <property type="component" value="Unassembled WGS sequence"/>
</dbReference>
<dbReference type="SUPFAM" id="SSF55315">
    <property type="entry name" value="L30e-like"/>
    <property type="match status" value="1"/>
</dbReference>
<dbReference type="GO" id="GO:0005829">
    <property type="term" value="C:cytosol"/>
    <property type="evidence" value="ECO:0007669"/>
    <property type="project" value="TreeGrafter"/>
</dbReference>
<dbReference type="EMBL" id="WMBQ01000001">
    <property type="protein sequence ID" value="MTD92852.1"/>
    <property type="molecule type" value="Genomic_DNA"/>
</dbReference>
<dbReference type="Pfam" id="PF08032">
    <property type="entry name" value="SpoU_sub_bind"/>
    <property type="match status" value="1"/>
</dbReference>
<dbReference type="GO" id="GO:0008173">
    <property type="term" value="F:RNA methyltransferase activity"/>
    <property type="evidence" value="ECO:0007669"/>
    <property type="project" value="InterPro"/>
</dbReference>
<dbReference type="Gene3D" id="3.40.1280.10">
    <property type="match status" value="1"/>
</dbReference>
<dbReference type="PANTHER" id="PTHR46429:SF1">
    <property type="entry name" value="23S RRNA (GUANOSINE-2'-O-)-METHYLTRANSFERASE RLMB"/>
    <property type="match status" value="1"/>
</dbReference>
<dbReference type="InterPro" id="IPR029028">
    <property type="entry name" value="Alpha/beta_knot_MTases"/>
</dbReference>
<evidence type="ECO:0000259" key="4">
    <source>
        <dbReference type="SMART" id="SM00967"/>
    </source>
</evidence>
<feature type="compositionally biased region" description="Low complexity" evidence="3">
    <location>
        <begin position="1"/>
        <end position="21"/>
    </location>
</feature>
<feature type="domain" description="RNA 2-O ribose methyltransferase substrate binding" evidence="4">
    <location>
        <begin position="40"/>
        <end position="113"/>
    </location>
</feature>
<dbReference type="CDD" id="cd18103">
    <property type="entry name" value="SpoU-like_RlmB"/>
    <property type="match status" value="1"/>
</dbReference>